<dbReference type="InterPro" id="IPR026841">
    <property type="entry name" value="Aur1/Ipt1"/>
</dbReference>
<sequence length="316" mass="34077">MDVTQRSNRFAWATIGALLLLDLVWMSQTAISVVPLSLVGPLAIGVGAVMLAVYYRVRRQETRLADALDLVGQMTAFMVLGALFSYLVVTPGLPMRDAALDGADRLLGLDWLGYLRWLDGHAWFARILSAAYSSFMPQIILLLVVLPFMGQAQAARVTVFAMIVAGIVTIAISGLVPALSTFAHYGVDLADYPHLRPAAAFIHLPDLLAAHSGRPLHLDLTKAYGIITFPSYHAALGLLALLGAWSNRWLRWPFFLVNILMIVATPIDGGHYFSDVLGGLSVAAGSYLLARRLLVPADSAMRSGEGQLPIGQPTAS</sequence>
<accession>A0ABW0HFA0</accession>
<feature type="transmembrane region" description="Helical" evidence="1">
    <location>
        <begin position="123"/>
        <end position="145"/>
    </location>
</feature>
<dbReference type="Gene3D" id="1.20.144.10">
    <property type="entry name" value="Phosphatidic acid phosphatase type 2/haloperoxidase"/>
    <property type="match status" value="1"/>
</dbReference>
<feature type="transmembrane region" description="Helical" evidence="1">
    <location>
        <begin position="249"/>
        <end position="267"/>
    </location>
</feature>
<evidence type="ECO:0000313" key="3">
    <source>
        <dbReference type="EMBL" id="MFC5395681.1"/>
    </source>
</evidence>
<dbReference type="RefSeq" id="WP_377011766.1">
    <property type="nucleotide sequence ID" value="NZ_JBHSLV010000055.1"/>
</dbReference>
<organism evidence="3 4">
    <name type="scientific">Bosea vestrisii</name>
    <dbReference type="NCBI Taxonomy" id="151416"/>
    <lineage>
        <taxon>Bacteria</taxon>
        <taxon>Pseudomonadati</taxon>
        <taxon>Pseudomonadota</taxon>
        <taxon>Alphaproteobacteria</taxon>
        <taxon>Hyphomicrobiales</taxon>
        <taxon>Boseaceae</taxon>
        <taxon>Bosea</taxon>
    </lineage>
</organism>
<evidence type="ECO:0000313" key="4">
    <source>
        <dbReference type="Proteomes" id="UP001596104"/>
    </source>
</evidence>
<evidence type="ECO:0000259" key="2">
    <source>
        <dbReference type="Pfam" id="PF14378"/>
    </source>
</evidence>
<keyword evidence="4" id="KW-1185">Reference proteome</keyword>
<proteinExistence type="predicted"/>
<gene>
    <name evidence="3" type="ORF">ACFPPC_23900</name>
</gene>
<name>A0ABW0HFA0_9HYPH</name>
<comment type="caution">
    <text evidence="3">The sequence shown here is derived from an EMBL/GenBank/DDBJ whole genome shotgun (WGS) entry which is preliminary data.</text>
</comment>
<feature type="domain" description="Inositolphosphotransferase Aur1/Ipt1" evidence="2">
    <location>
        <begin position="103"/>
        <end position="289"/>
    </location>
</feature>
<feature type="transmembrane region" description="Helical" evidence="1">
    <location>
        <begin position="223"/>
        <end position="242"/>
    </location>
</feature>
<feature type="transmembrane region" description="Helical" evidence="1">
    <location>
        <begin position="67"/>
        <end position="89"/>
    </location>
</feature>
<dbReference type="Pfam" id="PF14378">
    <property type="entry name" value="PAP2_3"/>
    <property type="match status" value="1"/>
</dbReference>
<keyword evidence="1" id="KW-0472">Membrane</keyword>
<feature type="transmembrane region" description="Helical" evidence="1">
    <location>
        <begin position="157"/>
        <end position="179"/>
    </location>
</feature>
<protein>
    <submittedName>
        <fullName evidence="3">Phosphatase PAP2 family protein</fullName>
    </submittedName>
</protein>
<evidence type="ECO:0000256" key="1">
    <source>
        <dbReference type="SAM" id="Phobius"/>
    </source>
</evidence>
<dbReference type="Proteomes" id="UP001596104">
    <property type="component" value="Unassembled WGS sequence"/>
</dbReference>
<keyword evidence="1" id="KW-1133">Transmembrane helix</keyword>
<dbReference type="EMBL" id="JBHSLV010000055">
    <property type="protein sequence ID" value="MFC5395681.1"/>
    <property type="molecule type" value="Genomic_DNA"/>
</dbReference>
<reference evidence="4" key="1">
    <citation type="journal article" date="2019" name="Int. J. Syst. Evol. Microbiol.">
        <title>The Global Catalogue of Microorganisms (GCM) 10K type strain sequencing project: providing services to taxonomists for standard genome sequencing and annotation.</title>
        <authorList>
            <consortium name="The Broad Institute Genomics Platform"/>
            <consortium name="The Broad Institute Genome Sequencing Center for Infectious Disease"/>
            <person name="Wu L."/>
            <person name="Ma J."/>
        </authorList>
    </citation>
    <scope>NUCLEOTIDE SEQUENCE [LARGE SCALE GENOMIC DNA]</scope>
    <source>
        <strain evidence="4">CGMCC 1.16326</strain>
    </source>
</reference>
<keyword evidence="1" id="KW-0812">Transmembrane</keyword>
<feature type="transmembrane region" description="Helical" evidence="1">
    <location>
        <begin position="36"/>
        <end position="55"/>
    </location>
</feature>